<dbReference type="GO" id="GO:0006259">
    <property type="term" value="P:DNA metabolic process"/>
    <property type="evidence" value="ECO:0007669"/>
    <property type="project" value="UniProtKB-ARBA"/>
</dbReference>
<protein>
    <recommendedName>
        <fullName evidence="1">Reverse transcriptase domain-containing protein</fullName>
    </recommendedName>
</protein>
<dbReference type="Proteomes" id="UP000005408">
    <property type="component" value="Unassembled WGS sequence"/>
</dbReference>
<proteinExistence type="predicted"/>
<evidence type="ECO:0000259" key="1">
    <source>
        <dbReference type="PROSITE" id="PS50878"/>
    </source>
</evidence>
<dbReference type="InterPro" id="IPR000477">
    <property type="entry name" value="RT_dom"/>
</dbReference>
<reference evidence="2" key="1">
    <citation type="submission" date="2022-08" db="UniProtKB">
        <authorList>
            <consortium name="EnsemblMetazoa"/>
        </authorList>
    </citation>
    <scope>IDENTIFICATION</scope>
    <source>
        <strain evidence="2">05x7-T-G4-1.051#20</strain>
    </source>
</reference>
<dbReference type="CDD" id="cd09275">
    <property type="entry name" value="RNase_HI_RT_DIRS1"/>
    <property type="match status" value="1"/>
</dbReference>
<dbReference type="SUPFAM" id="SSF56672">
    <property type="entry name" value="DNA/RNA polymerases"/>
    <property type="match status" value="1"/>
</dbReference>
<dbReference type="InterPro" id="IPR052055">
    <property type="entry name" value="Hepadnavirus_pol/RT"/>
</dbReference>
<dbReference type="InterPro" id="IPR043502">
    <property type="entry name" value="DNA/RNA_pol_sf"/>
</dbReference>
<dbReference type="PANTHER" id="PTHR33050">
    <property type="entry name" value="REVERSE TRANSCRIPTASE DOMAIN-CONTAINING PROTEIN"/>
    <property type="match status" value="1"/>
</dbReference>
<dbReference type="PANTHER" id="PTHR33050:SF7">
    <property type="entry name" value="RIBONUCLEASE H"/>
    <property type="match status" value="1"/>
</dbReference>
<evidence type="ECO:0000313" key="3">
    <source>
        <dbReference type="Proteomes" id="UP000005408"/>
    </source>
</evidence>
<dbReference type="Gene3D" id="3.30.420.10">
    <property type="entry name" value="Ribonuclease H-like superfamily/Ribonuclease H"/>
    <property type="match status" value="1"/>
</dbReference>
<dbReference type="GO" id="GO:0003676">
    <property type="term" value="F:nucleic acid binding"/>
    <property type="evidence" value="ECO:0007669"/>
    <property type="project" value="InterPro"/>
</dbReference>
<dbReference type="Gene3D" id="3.30.70.270">
    <property type="match status" value="1"/>
</dbReference>
<keyword evidence="3" id="KW-1185">Reference proteome</keyword>
<name>A0A8W8KF80_MAGGI</name>
<dbReference type="InterPro" id="IPR043128">
    <property type="entry name" value="Rev_trsase/Diguanyl_cyclase"/>
</dbReference>
<evidence type="ECO:0000313" key="2">
    <source>
        <dbReference type="EnsemblMetazoa" id="G23631.2:cds"/>
    </source>
</evidence>
<organism evidence="2 3">
    <name type="scientific">Magallana gigas</name>
    <name type="common">Pacific oyster</name>
    <name type="synonym">Crassostrea gigas</name>
    <dbReference type="NCBI Taxonomy" id="29159"/>
    <lineage>
        <taxon>Eukaryota</taxon>
        <taxon>Metazoa</taxon>
        <taxon>Spiralia</taxon>
        <taxon>Lophotrochozoa</taxon>
        <taxon>Mollusca</taxon>
        <taxon>Bivalvia</taxon>
        <taxon>Autobranchia</taxon>
        <taxon>Pteriomorphia</taxon>
        <taxon>Ostreida</taxon>
        <taxon>Ostreoidea</taxon>
        <taxon>Ostreidae</taxon>
        <taxon>Magallana</taxon>
    </lineage>
</organism>
<dbReference type="PROSITE" id="PS50878">
    <property type="entry name" value="RT_POL"/>
    <property type="match status" value="1"/>
</dbReference>
<feature type="domain" description="Reverse transcriptase" evidence="1">
    <location>
        <begin position="62"/>
        <end position="265"/>
    </location>
</feature>
<dbReference type="AlphaFoldDB" id="A0A8W8KF80"/>
<dbReference type="EnsemblMetazoa" id="G23631.2">
    <property type="protein sequence ID" value="G23631.2:cds"/>
    <property type="gene ID" value="G23631"/>
</dbReference>
<sequence>MNEHCKLLSIIESNQSCTGVKNSLQNHYEFWRKIGAFEDILRLIKTGYNIPFAVNPPRIYLKNNKSALQNFSFVTESIGDLVKSGCVIQVPFRPFVVSPLSVAENREKKRLILDLSMLNGFLKKEKIKFEDHKLALQYFENNCFCIKFDLKSGYHHIDICKECQTFLGFEWKGEYYCFTVLPFGLSTAPYIFTKCLRAMVKYWRSNNIKIVLYLDDGLAMAESFEECQRISSFIKSSLEDAGLLINQEKSIFSPVQDIEWLGIRWNSVRFSISIPERRIQDVESTIVQFLSDLPKVSARALARVAGKIISLQPVFGNICRLMTRYCYMEIVFRVSWDNTLNFKFATKSINELKFWLIHFRKYNNKKLTVTERESTIVYSDASAVGAGAFTVGVDEKCFHQMWNENEMSKSSTWREMKAIELALISFNELLFNKCVKWFTDNQSCVNILQSGSMKADLQEIAFNIFLFCREHNISVDIQWIPRDKNQKADYLSKLVDYEDWGVSQDFFSFIDSLYGPHSVDRFANSKNKKLPRFNSLFWNPATEAVNSFTQDWRTENNWLVPPIYLVTKTIKYLINSKALGTLIVPKWRSASFWPYIYKDKYSTYEYITDILEFSDASGIYVQGQNKSTVFGSNRFVSPVLALRLDARFL</sequence>
<accession>A0A8W8KF80</accession>
<dbReference type="Pfam" id="PF00078">
    <property type="entry name" value="RVT_1"/>
    <property type="match status" value="1"/>
</dbReference>
<dbReference type="CDD" id="cd03714">
    <property type="entry name" value="RT_DIRS1"/>
    <property type="match status" value="1"/>
</dbReference>
<dbReference type="InterPro" id="IPR036397">
    <property type="entry name" value="RNaseH_sf"/>
</dbReference>
<dbReference type="Gene3D" id="3.10.10.10">
    <property type="entry name" value="HIV Type 1 Reverse Transcriptase, subunit A, domain 1"/>
    <property type="match status" value="1"/>
</dbReference>